<feature type="region of interest" description="Disordered" evidence="2">
    <location>
        <begin position="1"/>
        <end position="26"/>
    </location>
</feature>
<evidence type="ECO:0000313" key="5">
    <source>
        <dbReference type="Proteomes" id="UP000007151"/>
    </source>
</evidence>
<reference evidence="4 5" key="1">
    <citation type="journal article" date="2011" name="Cell">
        <title>The monarch butterfly genome yields insights into long-distance migration.</title>
        <authorList>
            <person name="Zhan S."/>
            <person name="Merlin C."/>
            <person name="Boore J.L."/>
            <person name="Reppert S.M."/>
        </authorList>
    </citation>
    <scope>NUCLEOTIDE SEQUENCE [LARGE SCALE GENOMIC DNA]</scope>
    <source>
        <strain evidence="4">F-2</strain>
    </source>
</reference>
<evidence type="ECO:0000256" key="1">
    <source>
        <dbReference type="ARBA" id="ARBA00006432"/>
    </source>
</evidence>
<dbReference type="Gene3D" id="3.40.50.12780">
    <property type="entry name" value="N-terminal domain of ligase-like"/>
    <property type="match status" value="2"/>
</dbReference>
<keyword evidence="5" id="KW-1185">Reference proteome</keyword>
<sequence>MSGPVRVEPTSPMTKSNLGTDSPRKMANATIPDLSRQRFKQNSGNIIYLILISGLKLLERYGMSEVGMALSNPYRPLEGRLVGRVGVPLPGVSARIAEFKDNVMETMVDVTGDMPDLQISLDKLGLTGSPSIKEFDNDWKVNETKLIDSDVCEGELLLKGPAVFTRYWNRAPSAFSSDFTSDGWFRTGDMASFSQGTFKIMGRTSVDIIKTGGYKVSALQVESALLEHPDISDVAVLGIPDQHYGEIVSAVVALKEGRSLTLRELKDEAGKRLAPYQLPKTMVIVDQMPRNAMGKLDKKLIRQQFGEKLVFKQ</sequence>
<dbReference type="Gene3D" id="3.30.300.30">
    <property type="match status" value="1"/>
</dbReference>
<dbReference type="GO" id="GO:0031956">
    <property type="term" value="F:medium-chain fatty acid-CoA ligase activity"/>
    <property type="evidence" value="ECO:0007669"/>
    <property type="project" value="TreeGrafter"/>
</dbReference>
<dbReference type="InterPro" id="IPR025110">
    <property type="entry name" value="AMP-bd_C"/>
</dbReference>
<feature type="compositionally biased region" description="Polar residues" evidence="2">
    <location>
        <begin position="11"/>
        <end position="20"/>
    </location>
</feature>
<proteinExistence type="inferred from homology"/>
<dbReference type="STRING" id="278856.A0A212F5J7"/>
<dbReference type="Pfam" id="PF13193">
    <property type="entry name" value="AMP-binding_C"/>
    <property type="match status" value="1"/>
</dbReference>
<dbReference type="KEGG" id="dpl:KGM_203553"/>
<organism evidence="4 5">
    <name type="scientific">Danaus plexippus plexippus</name>
    <dbReference type="NCBI Taxonomy" id="278856"/>
    <lineage>
        <taxon>Eukaryota</taxon>
        <taxon>Metazoa</taxon>
        <taxon>Ecdysozoa</taxon>
        <taxon>Arthropoda</taxon>
        <taxon>Hexapoda</taxon>
        <taxon>Insecta</taxon>
        <taxon>Pterygota</taxon>
        <taxon>Neoptera</taxon>
        <taxon>Endopterygota</taxon>
        <taxon>Lepidoptera</taxon>
        <taxon>Glossata</taxon>
        <taxon>Ditrysia</taxon>
        <taxon>Papilionoidea</taxon>
        <taxon>Nymphalidae</taxon>
        <taxon>Danainae</taxon>
        <taxon>Danaini</taxon>
        <taxon>Danaina</taxon>
        <taxon>Danaus</taxon>
        <taxon>Danaus</taxon>
    </lineage>
</organism>
<name>A0A212F5J7_DANPL</name>
<evidence type="ECO:0000259" key="3">
    <source>
        <dbReference type="Pfam" id="PF13193"/>
    </source>
</evidence>
<gene>
    <name evidence="4" type="ORF">KGM_203553</name>
</gene>
<dbReference type="SUPFAM" id="SSF56801">
    <property type="entry name" value="Acetyl-CoA synthetase-like"/>
    <property type="match status" value="1"/>
</dbReference>
<dbReference type="EMBL" id="AGBW02010182">
    <property type="protein sequence ID" value="OWR49007.1"/>
    <property type="molecule type" value="Genomic_DNA"/>
</dbReference>
<comment type="similarity">
    <text evidence="1">Belongs to the ATP-dependent AMP-binding enzyme family.</text>
</comment>
<dbReference type="GO" id="GO:0006631">
    <property type="term" value="P:fatty acid metabolic process"/>
    <property type="evidence" value="ECO:0007669"/>
    <property type="project" value="TreeGrafter"/>
</dbReference>
<comment type="caution">
    <text evidence="4">The sequence shown here is derived from an EMBL/GenBank/DDBJ whole genome shotgun (WGS) entry which is preliminary data.</text>
</comment>
<dbReference type="PANTHER" id="PTHR43201:SF8">
    <property type="entry name" value="ACYL-COA SYNTHETASE FAMILY MEMBER 3"/>
    <property type="match status" value="1"/>
</dbReference>
<dbReference type="AlphaFoldDB" id="A0A212F5J7"/>
<dbReference type="InterPro" id="IPR042099">
    <property type="entry name" value="ANL_N_sf"/>
</dbReference>
<dbReference type="PANTHER" id="PTHR43201">
    <property type="entry name" value="ACYL-COA SYNTHETASE"/>
    <property type="match status" value="1"/>
</dbReference>
<evidence type="ECO:0000313" key="4">
    <source>
        <dbReference type="EMBL" id="OWR49007.1"/>
    </source>
</evidence>
<accession>A0A212F5J7</accession>
<dbReference type="Proteomes" id="UP000007151">
    <property type="component" value="Unassembled WGS sequence"/>
</dbReference>
<dbReference type="InterPro" id="IPR045851">
    <property type="entry name" value="AMP-bd_C_sf"/>
</dbReference>
<feature type="domain" description="AMP-binding enzyme C-terminal" evidence="3">
    <location>
        <begin position="220"/>
        <end position="295"/>
    </location>
</feature>
<dbReference type="FunCoup" id="A0A212F5J7">
    <property type="interactions" value="703"/>
</dbReference>
<dbReference type="InParanoid" id="A0A212F5J7"/>
<protein>
    <submittedName>
        <fullName evidence="4">Acyl-CoA synthetase family member 3</fullName>
    </submittedName>
</protein>
<evidence type="ECO:0000256" key="2">
    <source>
        <dbReference type="SAM" id="MobiDB-lite"/>
    </source>
</evidence>